<evidence type="ECO:0000256" key="1">
    <source>
        <dbReference type="SAM" id="MobiDB-lite"/>
    </source>
</evidence>
<accession>A0ABV5G3J1</accession>
<dbReference type="EMBL" id="JBHMFI010000001">
    <property type="protein sequence ID" value="MFB9073491.1"/>
    <property type="molecule type" value="Genomic_DNA"/>
</dbReference>
<feature type="region of interest" description="Disordered" evidence="1">
    <location>
        <begin position="38"/>
        <end position="88"/>
    </location>
</feature>
<feature type="region of interest" description="Disordered" evidence="1">
    <location>
        <begin position="1"/>
        <end position="20"/>
    </location>
</feature>
<gene>
    <name evidence="2" type="ORF">ACFFX0_20750</name>
</gene>
<evidence type="ECO:0000313" key="3">
    <source>
        <dbReference type="Proteomes" id="UP001589575"/>
    </source>
</evidence>
<comment type="caution">
    <text evidence="2">The sequence shown here is derived from an EMBL/GenBank/DDBJ whole genome shotgun (WGS) entry which is preliminary data.</text>
</comment>
<organism evidence="2 3">
    <name type="scientific">Citricoccus parietis</name>
    <dbReference type="NCBI Taxonomy" id="592307"/>
    <lineage>
        <taxon>Bacteria</taxon>
        <taxon>Bacillati</taxon>
        <taxon>Actinomycetota</taxon>
        <taxon>Actinomycetes</taxon>
        <taxon>Micrococcales</taxon>
        <taxon>Micrococcaceae</taxon>
        <taxon>Citricoccus</taxon>
    </lineage>
</organism>
<protein>
    <submittedName>
        <fullName evidence="2">Uncharacterized protein</fullName>
    </submittedName>
</protein>
<dbReference type="Proteomes" id="UP001589575">
    <property type="component" value="Unassembled WGS sequence"/>
</dbReference>
<proteinExistence type="predicted"/>
<reference evidence="2 3" key="1">
    <citation type="submission" date="2024-09" db="EMBL/GenBank/DDBJ databases">
        <authorList>
            <person name="Sun Q."/>
            <person name="Mori K."/>
        </authorList>
    </citation>
    <scope>NUCLEOTIDE SEQUENCE [LARGE SCALE GENOMIC DNA]</scope>
    <source>
        <strain evidence="2 3">CCM 7609</strain>
    </source>
</reference>
<sequence length="88" mass="9293">MRSADQGCAGSSGLPWLWPVVPRPQLLGGAADLRIRSRSRWRRASPHGVPQGNGVRPGRERPNPGAHPAAPGVPRRCCHGPSSSSQAT</sequence>
<keyword evidence="3" id="KW-1185">Reference proteome</keyword>
<name>A0ABV5G3J1_9MICC</name>
<evidence type="ECO:0000313" key="2">
    <source>
        <dbReference type="EMBL" id="MFB9073491.1"/>
    </source>
</evidence>